<name>A0A9P0F5Z2_BEMTA</name>
<feature type="binding site" evidence="13">
    <location>
        <position position="250"/>
    </location>
    <ligand>
        <name>K(+)</name>
        <dbReference type="ChEBI" id="CHEBI:29103"/>
    </ligand>
</feature>
<dbReference type="GO" id="GO:0019303">
    <property type="term" value="P:D-ribose catabolic process"/>
    <property type="evidence" value="ECO:0007669"/>
    <property type="project" value="UniProtKB-UniRule"/>
</dbReference>
<feature type="binding site" evidence="13">
    <location>
        <position position="252"/>
    </location>
    <ligand>
        <name>K(+)</name>
        <dbReference type="ChEBI" id="CHEBI:29103"/>
    </ligand>
</feature>
<accession>A0A9P0F5Z2</accession>
<feature type="binding site" evidence="13">
    <location>
        <begin position="39"/>
        <end position="43"/>
    </location>
    <ligand>
        <name>substrate</name>
    </ligand>
</feature>
<feature type="domain" description="Carbohydrate kinase PfkB" evidence="14">
    <location>
        <begin position="1"/>
        <end position="300"/>
    </location>
</feature>
<keyword evidence="5 13" id="KW-0808">Transferase</keyword>
<organism evidence="15 16">
    <name type="scientific">Bemisia tabaci</name>
    <name type="common">Sweetpotato whitefly</name>
    <name type="synonym">Aleurodes tabaci</name>
    <dbReference type="NCBI Taxonomy" id="7038"/>
    <lineage>
        <taxon>Eukaryota</taxon>
        <taxon>Metazoa</taxon>
        <taxon>Ecdysozoa</taxon>
        <taxon>Arthropoda</taxon>
        <taxon>Hexapoda</taxon>
        <taxon>Insecta</taxon>
        <taxon>Pterygota</taxon>
        <taxon>Neoptera</taxon>
        <taxon>Paraneoptera</taxon>
        <taxon>Hemiptera</taxon>
        <taxon>Sternorrhyncha</taxon>
        <taxon>Aleyrodoidea</taxon>
        <taxon>Aleyrodidae</taxon>
        <taxon>Aleyrodinae</taxon>
        <taxon>Bemisia</taxon>
    </lineage>
</organism>
<keyword evidence="9 13" id="KW-0067">ATP-binding</keyword>
<dbReference type="InterPro" id="IPR029056">
    <property type="entry name" value="Ribokinase-like"/>
</dbReference>
<evidence type="ECO:0000256" key="5">
    <source>
        <dbReference type="ARBA" id="ARBA00022679"/>
    </source>
</evidence>
<evidence type="ECO:0000256" key="10">
    <source>
        <dbReference type="ARBA" id="ARBA00022842"/>
    </source>
</evidence>
<comment type="subunit">
    <text evidence="13">Homodimer.</text>
</comment>
<evidence type="ECO:0000256" key="9">
    <source>
        <dbReference type="ARBA" id="ARBA00022840"/>
    </source>
</evidence>
<keyword evidence="11 13" id="KW-0630">Potassium</keyword>
<dbReference type="KEGG" id="btab:109035858"/>
<protein>
    <recommendedName>
        <fullName evidence="3 13">Ribokinase</fullName>
        <shortName evidence="13">RK</shortName>
        <ecNumber evidence="2 13">2.7.1.15</ecNumber>
    </recommendedName>
</protein>
<evidence type="ECO:0000256" key="3">
    <source>
        <dbReference type="ARBA" id="ARBA00016943"/>
    </source>
</evidence>
<feature type="binding site" evidence="13">
    <location>
        <position position="288"/>
    </location>
    <ligand>
        <name>K(+)</name>
        <dbReference type="ChEBI" id="CHEBI:29103"/>
    </ligand>
</feature>
<dbReference type="PRINTS" id="PR00990">
    <property type="entry name" value="RIBOKINASE"/>
</dbReference>
<comment type="catalytic activity">
    <reaction evidence="13">
        <text>D-ribose + ATP = D-ribose 5-phosphate + ADP + H(+)</text>
        <dbReference type="Rhea" id="RHEA:13697"/>
        <dbReference type="ChEBI" id="CHEBI:15378"/>
        <dbReference type="ChEBI" id="CHEBI:30616"/>
        <dbReference type="ChEBI" id="CHEBI:47013"/>
        <dbReference type="ChEBI" id="CHEBI:78346"/>
        <dbReference type="ChEBI" id="CHEBI:456216"/>
        <dbReference type="EC" id="2.7.1.15"/>
    </reaction>
</comment>
<dbReference type="InterPro" id="IPR011611">
    <property type="entry name" value="PfkB_dom"/>
</dbReference>
<keyword evidence="13" id="KW-0539">Nucleus</keyword>
<comment type="function">
    <text evidence="13">Catalyzes the phosphorylation of ribose at O-5 in a reaction requiring ATP and magnesium. The resulting D-ribose-5-phosphate can then be used either for sythesis of nucleotides, histidine, and tryptophan, or as a component of the pentose phosphate pathway.</text>
</comment>
<evidence type="ECO:0000256" key="8">
    <source>
        <dbReference type="ARBA" id="ARBA00022777"/>
    </source>
</evidence>
<comment type="similarity">
    <text evidence="1">Belongs to the carbohydrate kinase pfkB family.</text>
</comment>
<feature type="binding site" evidence="13">
    <location>
        <begin position="255"/>
        <end position="256"/>
    </location>
    <ligand>
        <name>ATP</name>
        <dbReference type="ChEBI" id="CHEBI:30616"/>
    </ligand>
</feature>
<dbReference type="Proteomes" id="UP001152759">
    <property type="component" value="Chromosome 7"/>
</dbReference>
<gene>
    <name evidence="15" type="ORF">BEMITA_LOCUS12089</name>
</gene>
<dbReference type="NCBIfam" id="TIGR02152">
    <property type="entry name" value="D_ribokin_bact"/>
    <property type="match status" value="1"/>
</dbReference>
<keyword evidence="12 13" id="KW-0119">Carbohydrate metabolism</keyword>
<evidence type="ECO:0000256" key="2">
    <source>
        <dbReference type="ARBA" id="ARBA00012035"/>
    </source>
</evidence>
<comment type="pathway">
    <text evidence="13">Carbohydrate metabolism; D-ribose degradation; D-ribose 5-phosphate from beta-D-ribopyranose: step 2/2.</text>
</comment>
<dbReference type="GO" id="GO:0005829">
    <property type="term" value="C:cytosol"/>
    <property type="evidence" value="ECO:0007669"/>
    <property type="project" value="TreeGrafter"/>
</dbReference>
<feature type="binding site" evidence="13">
    <location>
        <position position="297"/>
    </location>
    <ligand>
        <name>K(+)</name>
        <dbReference type="ChEBI" id="CHEBI:29103"/>
    </ligand>
</feature>
<proteinExistence type="inferred from homology"/>
<feature type="binding site" evidence="13">
    <location>
        <position position="291"/>
    </location>
    <ligand>
        <name>K(+)</name>
        <dbReference type="ChEBI" id="CHEBI:29103"/>
    </ligand>
</feature>
<comment type="cofactor">
    <cofactor evidence="13">
        <name>Mg(2+)</name>
        <dbReference type="ChEBI" id="CHEBI:18420"/>
    </cofactor>
    <text evidence="13">Requires a divalent cation, most likely magnesium in vivo, as an electrophilic catalyst to aid phosphoryl group transfer. It is the chelate of the metal and the nucleotide that is the actual substrate.</text>
</comment>
<comment type="caution">
    <text evidence="13">Lacks conserved residue(s) required for the propagation of feature annotation.</text>
</comment>
<evidence type="ECO:0000259" key="14">
    <source>
        <dbReference type="Pfam" id="PF00294"/>
    </source>
</evidence>
<sequence>MSDILVIGSCMIDLVCYTSRLPKIGETIYGHSFQIGHGGKGANQCIAAKKLQAKTSLVAKLGDDEFGRQYLASLDAHGVSTTHVKLVKGYSSGIAQITVSDKGENQIVIVPGANTTLSATDIDDALELIKKAKVVAFQFENPIDVVRYGLQLVKKHKGFTVLNAAPALKEVDSEILQFVDLLCVNEPEAEVLADMAVISVEDSFIAASKLLELGCQTVILTLGAKGAVLASKSNPSPVHVETITVENVVDTTGAGDAFIGALVYFLAYQPSLSMEDMVSRSCRVASYSITKPGTQASFPTRNDLPSELFS</sequence>
<dbReference type="Pfam" id="PF00294">
    <property type="entry name" value="PfkB"/>
    <property type="match status" value="1"/>
</dbReference>
<dbReference type="InterPro" id="IPR011877">
    <property type="entry name" value="Ribokinase"/>
</dbReference>
<evidence type="ECO:0000256" key="11">
    <source>
        <dbReference type="ARBA" id="ARBA00022958"/>
    </source>
</evidence>
<reference evidence="15" key="1">
    <citation type="submission" date="2021-12" db="EMBL/GenBank/DDBJ databases">
        <authorList>
            <person name="King R."/>
        </authorList>
    </citation>
    <scope>NUCLEOTIDE SEQUENCE</scope>
</reference>
<feature type="binding site" evidence="13">
    <location>
        <position position="242"/>
    </location>
    <ligand>
        <name>ATP</name>
        <dbReference type="ChEBI" id="CHEBI:30616"/>
    </ligand>
</feature>
<keyword evidence="10 13" id="KW-0460">Magnesium</keyword>
<evidence type="ECO:0000256" key="7">
    <source>
        <dbReference type="ARBA" id="ARBA00022741"/>
    </source>
</evidence>
<evidence type="ECO:0000256" key="12">
    <source>
        <dbReference type="ARBA" id="ARBA00023277"/>
    </source>
</evidence>
<dbReference type="GO" id="GO:0046872">
    <property type="term" value="F:metal ion binding"/>
    <property type="evidence" value="ECO:0007669"/>
    <property type="project" value="UniProtKB-KW"/>
</dbReference>
<dbReference type="InterPro" id="IPR002139">
    <property type="entry name" value="Ribo/fructo_kinase"/>
</dbReference>
<comment type="activity regulation">
    <text evidence="13">Activated by a monovalent cation that binds near, but not in, the active site. The most likely occupant of the site in vivo is potassium. Ion binding induces a conformational change that may alter substrate affinity.</text>
</comment>
<dbReference type="Gene3D" id="3.40.1190.20">
    <property type="match status" value="1"/>
</dbReference>
<dbReference type="PANTHER" id="PTHR10584:SF166">
    <property type="entry name" value="RIBOKINASE"/>
    <property type="match status" value="1"/>
</dbReference>
<feature type="binding site" evidence="13">
    <location>
        <position position="185"/>
    </location>
    <ligand>
        <name>ATP</name>
        <dbReference type="ChEBI" id="CHEBI:30616"/>
    </ligand>
</feature>
<feature type="binding site" evidence="13">
    <location>
        <begin position="221"/>
        <end position="226"/>
    </location>
    <ligand>
        <name>ATP</name>
        <dbReference type="ChEBI" id="CHEBI:30616"/>
    </ligand>
</feature>
<keyword evidence="8 13" id="KW-0418">Kinase</keyword>
<feature type="binding site" evidence="13">
    <location>
        <begin position="11"/>
        <end position="13"/>
    </location>
    <ligand>
        <name>substrate</name>
    </ligand>
</feature>
<keyword evidence="16" id="KW-1185">Reference proteome</keyword>
<dbReference type="EMBL" id="OU963868">
    <property type="protein sequence ID" value="CAH0393719.1"/>
    <property type="molecule type" value="Genomic_DNA"/>
</dbReference>
<evidence type="ECO:0000256" key="4">
    <source>
        <dbReference type="ARBA" id="ARBA00022490"/>
    </source>
</evidence>
<dbReference type="GO" id="GO:0004747">
    <property type="term" value="F:ribokinase activity"/>
    <property type="evidence" value="ECO:0007669"/>
    <property type="project" value="UniProtKB-UniRule"/>
</dbReference>
<dbReference type="CDD" id="cd01174">
    <property type="entry name" value="ribokinase"/>
    <property type="match status" value="1"/>
</dbReference>
<dbReference type="GO" id="GO:0005524">
    <property type="term" value="F:ATP binding"/>
    <property type="evidence" value="ECO:0007669"/>
    <property type="project" value="UniProtKB-UniRule"/>
</dbReference>
<dbReference type="PROSITE" id="PS00584">
    <property type="entry name" value="PFKB_KINASES_2"/>
    <property type="match status" value="1"/>
</dbReference>
<dbReference type="EC" id="2.7.1.15" evidence="2 13"/>
<evidence type="ECO:0000256" key="13">
    <source>
        <dbReference type="HAMAP-Rule" id="MF_03215"/>
    </source>
</evidence>
<dbReference type="PANTHER" id="PTHR10584">
    <property type="entry name" value="SUGAR KINASE"/>
    <property type="match status" value="1"/>
</dbReference>
<evidence type="ECO:0000256" key="1">
    <source>
        <dbReference type="ARBA" id="ARBA00005380"/>
    </source>
</evidence>
<dbReference type="SUPFAM" id="SSF53613">
    <property type="entry name" value="Ribokinase-like"/>
    <property type="match status" value="1"/>
</dbReference>
<comment type="similarity">
    <text evidence="13">Belongs to the carbohydrate kinase PfkB family. Ribokinase subfamily.</text>
</comment>
<dbReference type="FunFam" id="3.40.1190.20:FF:000010">
    <property type="entry name" value="Ribokinase"/>
    <property type="match status" value="1"/>
</dbReference>
<dbReference type="InterPro" id="IPR002173">
    <property type="entry name" value="Carboh/pur_kinase_PfkB_CS"/>
</dbReference>
<evidence type="ECO:0000313" key="15">
    <source>
        <dbReference type="EMBL" id="CAH0393719.1"/>
    </source>
</evidence>
<dbReference type="AlphaFoldDB" id="A0A9P0F5Z2"/>
<dbReference type="HAMAP" id="MF_01987">
    <property type="entry name" value="Ribokinase"/>
    <property type="match status" value="1"/>
</dbReference>
<dbReference type="GO" id="GO:0005634">
    <property type="term" value="C:nucleus"/>
    <property type="evidence" value="ECO:0007669"/>
    <property type="project" value="UniProtKB-SubCell"/>
</dbReference>
<evidence type="ECO:0000256" key="6">
    <source>
        <dbReference type="ARBA" id="ARBA00022723"/>
    </source>
</evidence>
<feature type="binding site" evidence="13">
    <location>
        <position position="293"/>
    </location>
    <ligand>
        <name>K(+)</name>
        <dbReference type="ChEBI" id="CHEBI:29103"/>
    </ligand>
</feature>
<keyword evidence="4 13" id="KW-0963">Cytoplasm</keyword>
<evidence type="ECO:0000313" key="16">
    <source>
        <dbReference type="Proteomes" id="UP001152759"/>
    </source>
</evidence>
<feature type="binding site" evidence="13">
    <location>
        <position position="256"/>
    </location>
    <ligand>
        <name>substrate</name>
    </ligand>
</feature>
<keyword evidence="7 13" id="KW-0547">Nucleotide-binding</keyword>
<feature type="binding site" evidence="13">
    <location>
        <position position="140"/>
    </location>
    <ligand>
        <name>substrate</name>
    </ligand>
</feature>
<comment type="subcellular location">
    <subcellularLocation>
        <location evidence="13">Cytoplasm</location>
    </subcellularLocation>
    <subcellularLocation>
        <location evidence="13">Nucleus</location>
    </subcellularLocation>
</comment>
<keyword evidence="6 13" id="KW-0479">Metal-binding</keyword>
<feature type="active site" description="Proton acceptor" evidence="13">
    <location>
        <position position="256"/>
    </location>
</feature>